<evidence type="ECO:0000256" key="1">
    <source>
        <dbReference type="SAM" id="MobiDB-lite"/>
    </source>
</evidence>
<name>A0A482XFR0_LAOST</name>
<dbReference type="Proteomes" id="UP000291343">
    <property type="component" value="Unassembled WGS sequence"/>
</dbReference>
<gene>
    <name evidence="2" type="ORF">LSTR_LSTR004490</name>
</gene>
<dbReference type="PANTHER" id="PTHR13630:SF1">
    <property type="entry name" value="GAMMA-SECRETASE-ACTIVATING PROTEIN"/>
    <property type="match status" value="1"/>
</dbReference>
<dbReference type="EMBL" id="QKKF02010263">
    <property type="protein sequence ID" value="RZF44865.1"/>
    <property type="molecule type" value="Genomic_DNA"/>
</dbReference>
<keyword evidence="3" id="KW-1185">Reference proteome</keyword>
<feature type="compositionally biased region" description="Basic and acidic residues" evidence="1">
    <location>
        <begin position="34"/>
        <end position="51"/>
    </location>
</feature>
<dbReference type="AlphaFoldDB" id="A0A482XFR0"/>
<proteinExistence type="predicted"/>
<evidence type="ECO:0000313" key="2">
    <source>
        <dbReference type="EMBL" id="RZF44865.1"/>
    </source>
</evidence>
<feature type="region of interest" description="Disordered" evidence="1">
    <location>
        <begin position="30"/>
        <end position="51"/>
    </location>
</feature>
<dbReference type="InterPro" id="IPR026172">
    <property type="entry name" value="GSAP_fam"/>
</dbReference>
<sequence>MKQVEIEHSNLRDRLEGIVSGIFSVYEKEDEANCTEKEKEDEASSSDEKEKEDNNFYSLFLARVNDNNRAVEIHAKKQNQIMAQFFYWRKKSPDKFLVLAHQEAIQIFQVEDGDEETEAATDLKVSAVETIVKAFAWGQWDAIHQSLYFIHYRKPIHRVEGETQPDETQLAPTLSALQFHKDMPHETVLNIPLNLPGMEGTKNEDVCRTYENDAVPLRVHDCSLDVTVVSDSKGILCICHHYLYQPVKPATTEVMDESNTVHFAYSVTLLHHGHVIHCNIPGIPFSQASTLRPTFTMYNDQHLLVYCPDVFIHMLDIGQSHEPSCHILLGNDQLAASSELASSRLVSLLHSGGNGNKDVDEQLLLNLCSLHVVKLAVANRQLIDAYKRPDALLDNKLSILHYFLVHAAEPDVVAELVYLFFSYKEWVELIEVNDEESIGIATIRNNCWSLLPNNRWIWI</sequence>
<dbReference type="GO" id="GO:1902004">
    <property type="term" value="P:positive regulation of amyloid-beta formation"/>
    <property type="evidence" value="ECO:0007669"/>
    <property type="project" value="TreeGrafter"/>
</dbReference>
<evidence type="ECO:0000313" key="3">
    <source>
        <dbReference type="Proteomes" id="UP000291343"/>
    </source>
</evidence>
<accession>A0A482XFR0</accession>
<reference evidence="2 3" key="1">
    <citation type="journal article" date="2017" name="Gigascience">
        <title>Genome sequence of the small brown planthopper, Laodelphax striatellus.</title>
        <authorList>
            <person name="Zhu J."/>
            <person name="Jiang F."/>
            <person name="Wang X."/>
            <person name="Yang P."/>
            <person name="Bao Y."/>
            <person name="Zhao W."/>
            <person name="Wang W."/>
            <person name="Lu H."/>
            <person name="Wang Q."/>
            <person name="Cui N."/>
            <person name="Li J."/>
            <person name="Chen X."/>
            <person name="Luo L."/>
            <person name="Yu J."/>
            <person name="Kang L."/>
            <person name="Cui F."/>
        </authorList>
    </citation>
    <scope>NUCLEOTIDE SEQUENCE [LARGE SCALE GENOMIC DNA]</scope>
    <source>
        <strain evidence="2">Lst14</strain>
    </source>
</reference>
<dbReference type="STRING" id="195883.A0A482XFR0"/>
<dbReference type="InParanoid" id="A0A482XFR0"/>
<dbReference type="PANTHER" id="PTHR13630">
    <property type="entry name" value="GAMMA-SECRETASE-ACTIVATING PROTEIN"/>
    <property type="match status" value="1"/>
</dbReference>
<organism evidence="2 3">
    <name type="scientific">Laodelphax striatellus</name>
    <name type="common">Small brown planthopper</name>
    <name type="synonym">Delphax striatella</name>
    <dbReference type="NCBI Taxonomy" id="195883"/>
    <lineage>
        <taxon>Eukaryota</taxon>
        <taxon>Metazoa</taxon>
        <taxon>Ecdysozoa</taxon>
        <taxon>Arthropoda</taxon>
        <taxon>Hexapoda</taxon>
        <taxon>Insecta</taxon>
        <taxon>Pterygota</taxon>
        <taxon>Neoptera</taxon>
        <taxon>Paraneoptera</taxon>
        <taxon>Hemiptera</taxon>
        <taxon>Auchenorrhyncha</taxon>
        <taxon>Fulgoroidea</taxon>
        <taxon>Delphacidae</taxon>
        <taxon>Criomorphinae</taxon>
        <taxon>Laodelphax</taxon>
    </lineage>
</organism>
<comment type="caution">
    <text evidence="2">The sequence shown here is derived from an EMBL/GenBank/DDBJ whole genome shotgun (WGS) entry which is preliminary data.</text>
</comment>
<dbReference type="GO" id="GO:0005802">
    <property type="term" value="C:trans-Golgi network"/>
    <property type="evidence" value="ECO:0007669"/>
    <property type="project" value="TreeGrafter"/>
</dbReference>
<dbReference type="OrthoDB" id="9997853at2759"/>
<protein>
    <recommendedName>
        <fullName evidence="4">Gamma-secretase-activating protein C-terminal domain-containing protein</fullName>
    </recommendedName>
</protein>
<evidence type="ECO:0008006" key="4">
    <source>
        <dbReference type="Google" id="ProtNLM"/>
    </source>
</evidence>